<accession>A0A8H5M5N2</accession>
<comment type="caution">
    <text evidence="2">The sequence shown here is derived from an EMBL/GenBank/DDBJ whole genome shotgun (WGS) entry which is preliminary data.</text>
</comment>
<feature type="compositionally biased region" description="Basic and acidic residues" evidence="1">
    <location>
        <begin position="611"/>
        <end position="623"/>
    </location>
</feature>
<feature type="compositionally biased region" description="Acidic residues" evidence="1">
    <location>
        <begin position="598"/>
        <end position="610"/>
    </location>
</feature>
<sequence length="634" mass="68613">MHVTRPPGLPALAIVMPRPQLPRSRSSVPSSLSSPRTPRTPSCSSNSLFTTITSNRNSTDSWNSSNAADDLECDWKPEQVRLLSRTLDALPAHLVTPFNGPIPPSNLLDRIARGVSQAKGPIDWPHSIRATRVKLIELSRARAKEEQSLIAEVYSDMETDASSDRPNYRRYPDSSGKGISIKRPLYRQSSMDFMKAADLRDDDKIDWYVFYPMTVHLQPTPAHSSLSDRLQRTDRLISKAAYHPYSRHVSRSRLSSPACSASLINPSTPSSSTLNTLSSFSSANCVLRRTSSNLSSTSASSISMMSSNGGAALSDPRVQRVRRSDSFYAPVPPPKDLKLAPSIHKENLKDSPSTAGMKRAPSFGAIAQEARRDRHIFGGALNNAGKEIKDSSAYPSSDEEEKIRSKGAKKMRVKDFGGLAPAVSLSTGTPSSPPSLAGSNKRTRKTPGTAPACLDCKPPASPKSPTPKSKKKSGVLTSRDLVAETDAKPAGVPAPAKERRKPRPTVMNLQRNPSMFGAELPHLSAPSSPPAPIPEARSRLLSSPAHFGRLAESVRVASPEPSPTSVSGALPKVKTLRRVQRLTLGRRISFGSLVALGDDADGEAEGDDEDARGLRKERQRQRDLGQLGSAFQLH</sequence>
<dbReference type="AlphaFoldDB" id="A0A8H5M5N2"/>
<feature type="region of interest" description="Disordered" evidence="1">
    <location>
        <begin position="17"/>
        <end position="48"/>
    </location>
</feature>
<keyword evidence="3" id="KW-1185">Reference proteome</keyword>
<feature type="region of interest" description="Disordered" evidence="1">
    <location>
        <begin position="595"/>
        <end position="634"/>
    </location>
</feature>
<feature type="compositionally biased region" description="Low complexity" evidence="1">
    <location>
        <begin position="424"/>
        <end position="439"/>
    </location>
</feature>
<organism evidence="2 3">
    <name type="scientific">Tricholomella constricta</name>
    <dbReference type="NCBI Taxonomy" id="117010"/>
    <lineage>
        <taxon>Eukaryota</taxon>
        <taxon>Fungi</taxon>
        <taxon>Dikarya</taxon>
        <taxon>Basidiomycota</taxon>
        <taxon>Agaricomycotina</taxon>
        <taxon>Agaricomycetes</taxon>
        <taxon>Agaricomycetidae</taxon>
        <taxon>Agaricales</taxon>
        <taxon>Tricholomatineae</taxon>
        <taxon>Lyophyllaceae</taxon>
        <taxon>Tricholomella</taxon>
    </lineage>
</organism>
<evidence type="ECO:0000313" key="2">
    <source>
        <dbReference type="EMBL" id="KAF5382160.1"/>
    </source>
</evidence>
<feature type="region of interest" description="Disordered" evidence="1">
    <location>
        <begin position="381"/>
        <end position="540"/>
    </location>
</feature>
<evidence type="ECO:0000313" key="3">
    <source>
        <dbReference type="Proteomes" id="UP000565441"/>
    </source>
</evidence>
<protein>
    <submittedName>
        <fullName evidence="2">Uncharacterized protein</fullName>
    </submittedName>
</protein>
<dbReference type="Proteomes" id="UP000565441">
    <property type="component" value="Unassembled WGS sequence"/>
</dbReference>
<evidence type="ECO:0000256" key="1">
    <source>
        <dbReference type="SAM" id="MobiDB-lite"/>
    </source>
</evidence>
<feature type="compositionally biased region" description="Low complexity" evidence="1">
    <location>
        <begin position="17"/>
        <end position="47"/>
    </location>
</feature>
<dbReference type="OrthoDB" id="433738at2759"/>
<gene>
    <name evidence="2" type="ORF">D9615_004412</name>
</gene>
<dbReference type="EMBL" id="JAACJP010000009">
    <property type="protein sequence ID" value="KAF5382160.1"/>
    <property type="molecule type" value="Genomic_DNA"/>
</dbReference>
<name>A0A8H5M5N2_9AGAR</name>
<reference evidence="2 3" key="1">
    <citation type="journal article" date="2020" name="ISME J.">
        <title>Uncovering the hidden diversity of litter-decomposition mechanisms in mushroom-forming fungi.</title>
        <authorList>
            <person name="Floudas D."/>
            <person name="Bentzer J."/>
            <person name="Ahren D."/>
            <person name="Johansson T."/>
            <person name="Persson P."/>
            <person name="Tunlid A."/>
        </authorList>
    </citation>
    <scope>NUCLEOTIDE SEQUENCE [LARGE SCALE GENOMIC DNA]</scope>
    <source>
        <strain evidence="2 3">CBS 661.87</strain>
    </source>
</reference>
<proteinExistence type="predicted"/>